<feature type="compositionally biased region" description="Low complexity" evidence="2">
    <location>
        <begin position="36"/>
        <end position="45"/>
    </location>
</feature>
<feature type="coiled-coil region" evidence="1">
    <location>
        <begin position="231"/>
        <end position="265"/>
    </location>
</feature>
<feature type="region of interest" description="Disordered" evidence="2">
    <location>
        <begin position="121"/>
        <end position="141"/>
    </location>
</feature>
<feature type="compositionally biased region" description="Basic and acidic residues" evidence="2">
    <location>
        <begin position="347"/>
        <end position="359"/>
    </location>
</feature>
<gene>
    <name evidence="3" type="ORF">AMON00008_LOCUS30773</name>
</gene>
<name>A0A7S4R678_9DINO</name>
<organism evidence="3">
    <name type="scientific">Alexandrium monilatum</name>
    <dbReference type="NCBI Taxonomy" id="311494"/>
    <lineage>
        <taxon>Eukaryota</taxon>
        <taxon>Sar</taxon>
        <taxon>Alveolata</taxon>
        <taxon>Dinophyceae</taxon>
        <taxon>Gonyaulacales</taxon>
        <taxon>Pyrocystaceae</taxon>
        <taxon>Alexandrium</taxon>
    </lineage>
</organism>
<dbReference type="AlphaFoldDB" id="A0A7S4R678"/>
<accession>A0A7S4R678</accession>
<proteinExistence type="predicted"/>
<dbReference type="EMBL" id="HBNR01044211">
    <property type="protein sequence ID" value="CAE4604672.1"/>
    <property type="molecule type" value="Transcribed_RNA"/>
</dbReference>
<feature type="region of interest" description="Disordered" evidence="2">
    <location>
        <begin position="347"/>
        <end position="377"/>
    </location>
</feature>
<evidence type="ECO:0000313" key="3">
    <source>
        <dbReference type="EMBL" id="CAE4604672.1"/>
    </source>
</evidence>
<evidence type="ECO:0000256" key="1">
    <source>
        <dbReference type="SAM" id="Coils"/>
    </source>
</evidence>
<evidence type="ECO:0000256" key="2">
    <source>
        <dbReference type="SAM" id="MobiDB-lite"/>
    </source>
</evidence>
<feature type="region of interest" description="Disordered" evidence="2">
    <location>
        <begin position="471"/>
        <end position="497"/>
    </location>
</feature>
<reference evidence="3" key="1">
    <citation type="submission" date="2021-01" db="EMBL/GenBank/DDBJ databases">
        <authorList>
            <person name="Corre E."/>
            <person name="Pelletier E."/>
            <person name="Niang G."/>
            <person name="Scheremetjew M."/>
            <person name="Finn R."/>
            <person name="Kale V."/>
            <person name="Holt S."/>
            <person name="Cochrane G."/>
            <person name="Meng A."/>
            <person name="Brown T."/>
            <person name="Cohen L."/>
        </authorList>
    </citation>
    <scope>NUCLEOTIDE SEQUENCE</scope>
    <source>
        <strain evidence="3">CCMP3105</strain>
    </source>
</reference>
<sequence>MQQPTPWLAAGRRVPLVRHGLQQPLLGGGYPASCSQGPAPSGLLPQQPPLPGGCGVGPAPHSAPPGTRTPNQSASRIVWRSSTPTARPAWAQLKAQAPPDRLEGSTAGSLASSATVLLHQRSETPADEPPRRPTSPMEQSTSLAARLETLERTVAEVSATCKVQAAALERALAEQRVWCESRLESSEQSLAKAQGSCSGQDLEELRSACLQRAEFAEQSATQVRASCVERMEALERTLVQEASARAELRKAVEKEAREQATQEAERVHAVVLREMRERTEGQKALRDEVQFQQQALVRLASRVDEALMEFRTEFPGLSQEHAGQKLEMGRLSNEQASCSARLDALERGLSREPSARRAPEQVADGVSKDDNPPRLVDMPTLSARTVQEWRLVEVAELAREGLAAKEAVQRLEERLRASQEATSRQISQLGARVKESDLGLQRMVDARLAEAEAALRGALLHAAAVGPGAALATERPQRASSTAARRHLSPAAFRMSSEPAGGVRAPMVLFAGPK</sequence>
<feature type="region of interest" description="Disordered" evidence="2">
    <location>
        <begin position="26"/>
        <end position="75"/>
    </location>
</feature>
<protein>
    <submittedName>
        <fullName evidence="3">Uncharacterized protein</fullName>
    </submittedName>
</protein>
<keyword evidence="1" id="KW-0175">Coiled coil</keyword>
<feature type="compositionally biased region" description="Basic and acidic residues" evidence="2">
    <location>
        <begin position="121"/>
        <end position="131"/>
    </location>
</feature>